<dbReference type="Proteomes" id="UP000235145">
    <property type="component" value="Unassembled WGS sequence"/>
</dbReference>
<dbReference type="InterPro" id="IPR032567">
    <property type="entry name" value="RTL1-rel"/>
</dbReference>
<organism evidence="1 2">
    <name type="scientific">Lactuca sativa</name>
    <name type="common">Garden lettuce</name>
    <dbReference type="NCBI Taxonomy" id="4236"/>
    <lineage>
        <taxon>Eukaryota</taxon>
        <taxon>Viridiplantae</taxon>
        <taxon>Streptophyta</taxon>
        <taxon>Embryophyta</taxon>
        <taxon>Tracheophyta</taxon>
        <taxon>Spermatophyta</taxon>
        <taxon>Magnoliopsida</taxon>
        <taxon>eudicotyledons</taxon>
        <taxon>Gunneridae</taxon>
        <taxon>Pentapetalae</taxon>
        <taxon>asterids</taxon>
        <taxon>campanulids</taxon>
        <taxon>Asterales</taxon>
        <taxon>Asteraceae</taxon>
        <taxon>Cichorioideae</taxon>
        <taxon>Cichorieae</taxon>
        <taxon>Lactucinae</taxon>
        <taxon>Lactuca</taxon>
    </lineage>
</organism>
<dbReference type="EMBL" id="NBSK02000006">
    <property type="protein sequence ID" value="KAJ0201362.1"/>
    <property type="molecule type" value="Genomic_DNA"/>
</dbReference>
<evidence type="ECO:0000313" key="2">
    <source>
        <dbReference type="Proteomes" id="UP000235145"/>
    </source>
</evidence>
<dbReference type="Pfam" id="PF08284">
    <property type="entry name" value="RVP_2"/>
    <property type="match status" value="1"/>
</dbReference>
<comment type="caution">
    <text evidence="1">The sequence shown here is derived from an EMBL/GenBank/DDBJ whole genome shotgun (WGS) entry which is preliminary data.</text>
</comment>
<dbReference type="PANTHER" id="PTHR15503:SF45">
    <property type="entry name" value="RNA-DIRECTED DNA POLYMERASE HOMOLOG"/>
    <property type="match status" value="1"/>
</dbReference>
<dbReference type="PANTHER" id="PTHR15503">
    <property type="entry name" value="LDOC1 RELATED"/>
    <property type="match status" value="1"/>
</dbReference>
<evidence type="ECO:0000313" key="1">
    <source>
        <dbReference type="EMBL" id="KAJ0201362.1"/>
    </source>
</evidence>
<dbReference type="CDD" id="cd00303">
    <property type="entry name" value="retropepsin_like"/>
    <property type="match status" value="1"/>
</dbReference>
<proteinExistence type="predicted"/>
<accession>A0A9R1XAE3</accession>
<protein>
    <recommendedName>
        <fullName evidence="3">Reverse transcriptase domain-containing protein</fullName>
    </recommendedName>
</protein>
<dbReference type="AlphaFoldDB" id="A0A9R1XAE3"/>
<reference evidence="1 2" key="1">
    <citation type="journal article" date="2017" name="Nat. Commun.">
        <title>Genome assembly with in vitro proximity ligation data and whole-genome triplication in lettuce.</title>
        <authorList>
            <person name="Reyes-Chin-Wo S."/>
            <person name="Wang Z."/>
            <person name="Yang X."/>
            <person name="Kozik A."/>
            <person name="Arikit S."/>
            <person name="Song C."/>
            <person name="Xia L."/>
            <person name="Froenicke L."/>
            <person name="Lavelle D.O."/>
            <person name="Truco M.J."/>
            <person name="Xia R."/>
            <person name="Zhu S."/>
            <person name="Xu C."/>
            <person name="Xu H."/>
            <person name="Xu X."/>
            <person name="Cox K."/>
            <person name="Korf I."/>
            <person name="Meyers B.C."/>
            <person name="Michelmore R.W."/>
        </authorList>
    </citation>
    <scope>NUCLEOTIDE SEQUENCE [LARGE SCALE GENOMIC DNA]</scope>
    <source>
        <strain evidence="2">cv. Salinas</strain>
        <tissue evidence="1">Seedlings</tissue>
    </source>
</reference>
<dbReference type="SUPFAM" id="SSF50630">
    <property type="entry name" value="Acid proteases"/>
    <property type="match status" value="1"/>
</dbReference>
<evidence type="ECO:0008006" key="3">
    <source>
        <dbReference type="Google" id="ProtNLM"/>
    </source>
</evidence>
<gene>
    <name evidence="1" type="ORF">LSAT_V11C600322330</name>
</gene>
<dbReference type="Gene3D" id="2.40.70.10">
    <property type="entry name" value="Acid Proteases"/>
    <property type="match status" value="1"/>
</dbReference>
<dbReference type="InterPro" id="IPR021109">
    <property type="entry name" value="Peptidase_aspartic_dom_sf"/>
</dbReference>
<keyword evidence="2" id="KW-1185">Reference proteome</keyword>
<sequence>MLHKDNIQVKPEMQLVSLPSLQQLHALYQVQSHRAYYKLMSTTRDYSYCHNQPVGGCLARQSSLRNFPKLRNEGRHARGRAFVISIMEMDPTVVTDISPVNGLYASILFDSGAERSFITPKFRELLIHKFRNLDEPYIVEMANKESGSTQEMLQTCLLTLNNHTFHVNPMPMIIGSFDVVIGMDWLSPHRDEILCYGKAV</sequence>
<name>A0A9R1XAE3_LACSA</name>